<dbReference type="Proteomes" id="UP000001554">
    <property type="component" value="Chromosome 5"/>
</dbReference>
<evidence type="ECO:0000259" key="12">
    <source>
        <dbReference type="Pfam" id="PF02740"/>
    </source>
</evidence>
<keyword evidence="9" id="KW-1015">Disulfide bond</keyword>
<dbReference type="Pfam" id="PF02740">
    <property type="entry name" value="Colipase_C"/>
    <property type="match status" value="1"/>
</dbReference>
<dbReference type="GO" id="GO:0016042">
    <property type="term" value="P:lipid catabolic process"/>
    <property type="evidence" value="ECO:0007669"/>
    <property type="project" value="InterPro"/>
</dbReference>
<dbReference type="InterPro" id="IPR017913">
    <property type="entry name" value="Colipase_N"/>
</dbReference>
<dbReference type="PROSITE" id="PS51342">
    <property type="entry name" value="COLIPASE_2"/>
    <property type="match status" value="1"/>
</dbReference>
<evidence type="ECO:0000313" key="14">
    <source>
        <dbReference type="RefSeq" id="XP_035677904.1"/>
    </source>
</evidence>
<gene>
    <name evidence="14" type="primary">LOC118416771</name>
</gene>
<evidence type="ECO:0000256" key="5">
    <source>
        <dbReference type="ARBA" id="ARBA00022525"/>
    </source>
</evidence>
<feature type="signal peptide" evidence="10">
    <location>
        <begin position="1"/>
        <end position="18"/>
    </location>
</feature>
<dbReference type="InterPro" id="IPR017915">
    <property type="entry name" value="Colipase_CS"/>
</dbReference>
<proteinExistence type="predicted"/>
<dbReference type="KEGG" id="bfo:118416771"/>
<evidence type="ECO:0000256" key="9">
    <source>
        <dbReference type="ARBA" id="ARBA00023157"/>
    </source>
</evidence>
<feature type="domain" description="Colipase C-terminal" evidence="12">
    <location>
        <begin position="89"/>
        <end position="126"/>
    </location>
</feature>
<keyword evidence="8" id="KW-0443">Lipid metabolism</keyword>
<dbReference type="PANTHER" id="PTHR10041:SF9">
    <property type="entry name" value="COLIPASE"/>
    <property type="match status" value="1"/>
</dbReference>
<evidence type="ECO:0000256" key="8">
    <source>
        <dbReference type="ARBA" id="ARBA00023098"/>
    </source>
</evidence>
<evidence type="ECO:0000256" key="6">
    <source>
        <dbReference type="ARBA" id="ARBA00022729"/>
    </source>
</evidence>
<dbReference type="OMA" id="CSPKTLY"/>
<dbReference type="GO" id="GO:0005576">
    <property type="term" value="C:extracellular region"/>
    <property type="evidence" value="ECO:0007669"/>
    <property type="project" value="UniProtKB-SubCell"/>
</dbReference>
<dbReference type="Gene3D" id="2.10.80.10">
    <property type="entry name" value="Lipase, subunit A"/>
    <property type="match status" value="1"/>
</dbReference>
<reference evidence="13" key="1">
    <citation type="journal article" date="2020" name="Nat. Ecol. Evol.">
        <title>Deeply conserved synteny resolves early events in vertebrate evolution.</title>
        <authorList>
            <person name="Simakov O."/>
            <person name="Marletaz F."/>
            <person name="Yue J.X."/>
            <person name="O'Connell B."/>
            <person name="Jenkins J."/>
            <person name="Brandt A."/>
            <person name="Calef R."/>
            <person name="Tung C.H."/>
            <person name="Huang T.K."/>
            <person name="Schmutz J."/>
            <person name="Satoh N."/>
            <person name="Yu J.K."/>
            <person name="Putnam N.H."/>
            <person name="Green R.E."/>
            <person name="Rokhsar D.S."/>
        </authorList>
    </citation>
    <scope>NUCLEOTIDE SEQUENCE [LARGE SCALE GENOMIC DNA]</scope>
    <source>
        <strain evidence="13">S238N-H82</strain>
    </source>
</reference>
<keyword evidence="13" id="KW-1185">Reference proteome</keyword>
<dbReference type="RefSeq" id="XP_035677904.1">
    <property type="nucleotide sequence ID" value="XM_035822011.1"/>
</dbReference>
<evidence type="ECO:0000256" key="1">
    <source>
        <dbReference type="ARBA" id="ARBA00002722"/>
    </source>
</evidence>
<dbReference type="PROSITE" id="PS00121">
    <property type="entry name" value="COLIPASE_1"/>
    <property type="match status" value="1"/>
</dbReference>
<comment type="subcellular location">
    <subcellularLocation>
        <location evidence="3">Secreted</location>
    </subcellularLocation>
</comment>
<dbReference type="PANTHER" id="PTHR10041">
    <property type="entry name" value="COLIPASE"/>
    <property type="match status" value="1"/>
</dbReference>
<accession>A0A9J7L7U6</accession>
<evidence type="ECO:0000256" key="10">
    <source>
        <dbReference type="SAM" id="SignalP"/>
    </source>
</evidence>
<evidence type="ECO:0000256" key="7">
    <source>
        <dbReference type="ARBA" id="ARBA00022757"/>
    </source>
</evidence>
<comment type="function">
    <text evidence="1">Enterostatin has a biological activity as a satiety signal.</text>
</comment>
<dbReference type="AlphaFoldDB" id="A0A9J7L7U6"/>
<evidence type="ECO:0000313" key="13">
    <source>
        <dbReference type="Proteomes" id="UP000001554"/>
    </source>
</evidence>
<sequence length="138" mass="15462">MMAQSLLLLLMVVGTTTGRRLTSFDHDPHDFLISTYDDIKDLFFNLDEGESCLSSMQCQPEMCCQRDTFLLGSRTCRKYSKRGEPCQLPHPYDLYYACPCKAGLRCMVSNPDSISSVLNSEIGVCAEGEDPDPIFTGR</sequence>
<comment type="function">
    <text evidence="2">Colipase is a cofactor of pancreatic lipase. It allows the lipase to anchor itself to the lipid-water interface. Without colipase the enzyme is washed off by bile salts, which have an inhibitory effect on the lipase.</text>
</comment>
<dbReference type="GO" id="GO:0008047">
    <property type="term" value="F:enzyme activator activity"/>
    <property type="evidence" value="ECO:0007669"/>
    <property type="project" value="InterPro"/>
</dbReference>
<keyword evidence="5" id="KW-0964">Secreted</keyword>
<dbReference type="InterPro" id="IPR001981">
    <property type="entry name" value="Colipase"/>
</dbReference>
<reference evidence="14" key="2">
    <citation type="submission" date="2025-08" db="UniProtKB">
        <authorList>
            <consortium name="RefSeq"/>
        </authorList>
    </citation>
    <scope>IDENTIFICATION</scope>
    <source>
        <strain evidence="14">S238N-H82</strain>
        <tissue evidence="14">Testes</tissue>
    </source>
</reference>
<keyword evidence="6 10" id="KW-0732">Signal</keyword>
<dbReference type="GeneID" id="118416771"/>
<comment type="subunit">
    <text evidence="4">Forms a 1:1 stoichiometric complex with pancreatic lipase.</text>
</comment>
<evidence type="ECO:0000256" key="2">
    <source>
        <dbReference type="ARBA" id="ARBA00003508"/>
    </source>
</evidence>
<feature type="chain" id="PRO_5039887963" evidence="10">
    <location>
        <begin position="19"/>
        <end position="138"/>
    </location>
</feature>
<dbReference type="GO" id="GO:0007586">
    <property type="term" value="P:digestion"/>
    <property type="evidence" value="ECO:0007669"/>
    <property type="project" value="UniProtKB-KW"/>
</dbReference>
<dbReference type="SMART" id="SM00023">
    <property type="entry name" value="COLIPASE"/>
    <property type="match status" value="1"/>
</dbReference>
<keyword evidence="7" id="KW-0222">Digestion</keyword>
<feature type="domain" description="Colipase N-terminal" evidence="11">
    <location>
        <begin position="42"/>
        <end position="76"/>
    </location>
</feature>
<organism evidence="13 14">
    <name type="scientific">Branchiostoma floridae</name>
    <name type="common">Florida lancelet</name>
    <name type="synonym">Amphioxus</name>
    <dbReference type="NCBI Taxonomy" id="7739"/>
    <lineage>
        <taxon>Eukaryota</taxon>
        <taxon>Metazoa</taxon>
        <taxon>Chordata</taxon>
        <taxon>Cephalochordata</taxon>
        <taxon>Leptocardii</taxon>
        <taxon>Amphioxiformes</taxon>
        <taxon>Branchiostomatidae</taxon>
        <taxon>Branchiostoma</taxon>
    </lineage>
</organism>
<dbReference type="Pfam" id="PF01114">
    <property type="entry name" value="Colipase"/>
    <property type="match status" value="1"/>
</dbReference>
<protein>
    <submittedName>
        <fullName evidence="14">Colipase-like</fullName>
    </submittedName>
</protein>
<evidence type="ECO:0000256" key="3">
    <source>
        <dbReference type="ARBA" id="ARBA00004613"/>
    </source>
</evidence>
<name>A0A9J7L7U6_BRAFL</name>
<evidence type="ECO:0000256" key="4">
    <source>
        <dbReference type="ARBA" id="ARBA00011263"/>
    </source>
</evidence>
<evidence type="ECO:0000259" key="11">
    <source>
        <dbReference type="Pfam" id="PF01114"/>
    </source>
</evidence>
<dbReference type="OrthoDB" id="9826993at2759"/>
<dbReference type="InterPro" id="IPR017914">
    <property type="entry name" value="Colipase_C"/>
</dbReference>
<dbReference type="PRINTS" id="PR00128">
    <property type="entry name" value="COLIPASE"/>
</dbReference>
<dbReference type="SUPFAM" id="SSF57190">
    <property type="entry name" value="Colipase-like"/>
    <property type="match status" value="2"/>
</dbReference>